<comment type="similarity">
    <text evidence="3 8">Belongs to the inositol monophosphatase superfamily.</text>
</comment>
<dbReference type="EMBL" id="JAEINH010000003">
    <property type="protein sequence ID" value="MBI9114215.1"/>
    <property type="molecule type" value="Genomic_DNA"/>
</dbReference>
<evidence type="ECO:0000313" key="10">
    <source>
        <dbReference type="Proteomes" id="UP000602087"/>
    </source>
</evidence>
<dbReference type="Gene3D" id="3.40.190.80">
    <property type="match status" value="1"/>
</dbReference>
<dbReference type="Pfam" id="PF00459">
    <property type="entry name" value="Inositol_P"/>
    <property type="match status" value="1"/>
</dbReference>
<comment type="caution">
    <text evidence="9">The sequence shown here is derived from an EMBL/GenBank/DDBJ whole genome shotgun (WGS) entry which is preliminary data.</text>
</comment>
<dbReference type="InterPro" id="IPR033942">
    <property type="entry name" value="IMPase"/>
</dbReference>
<evidence type="ECO:0000256" key="2">
    <source>
        <dbReference type="ARBA" id="ARBA00001946"/>
    </source>
</evidence>
<evidence type="ECO:0000256" key="7">
    <source>
        <dbReference type="PIRSR" id="PIRSR600760-2"/>
    </source>
</evidence>
<feature type="binding site" evidence="7">
    <location>
        <position position="101"/>
    </location>
    <ligand>
        <name>Mg(2+)</name>
        <dbReference type="ChEBI" id="CHEBI:18420"/>
        <label>1</label>
        <note>catalytic</note>
    </ligand>
</feature>
<feature type="binding site" evidence="7">
    <location>
        <position position="85"/>
    </location>
    <ligand>
        <name>Mg(2+)</name>
        <dbReference type="ChEBI" id="CHEBI:18420"/>
        <label>1</label>
        <note>catalytic</note>
    </ligand>
</feature>
<dbReference type="GO" id="GO:0008934">
    <property type="term" value="F:inositol monophosphate 1-phosphatase activity"/>
    <property type="evidence" value="ECO:0007669"/>
    <property type="project" value="InterPro"/>
</dbReference>
<evidence type="ECO:0000256" key="6">
    <source>
        <dbReference type="ARBA" id="ARBA00022842"/>
    </source>
</evidence>
<feature type="binding site" evidence="7">
    <location>
        <position position="103"/>
    </location>
    <ligand>
        <name>Mg(2+)</name>
        <dbReference type="ChEBI" id="CHEBI:18420"/>
        <label>1</label>
        <note>catalytic</note>
    </ligand>
</feature>
<dbReference type="InterPro" id="IPR000760">
    <property type="entry name" value="Inositol_monophosphatase-like"/>
</dbReference>
<dbReference type="PROSITE" id="PS00629">
    <property type="entry name" value="IMP_1"/>
    <property type="match status" value="1"/>
</dbReference>
<keyword evidence="5 8" id="KW-0378">Hydrolase</keyword>
<dbReference type="PROSITE" id="PS00630">
    <property type="entry name" value="IMP_2"/>
    <property type="match status" value="1"/>
</dbReference>
<keyword evidence="10" id="KW-1185">Reference proteome</keyword>
<keyword evidence="4 7" id="KW-0479">Metal-binding</keyword>
<dbReference type="PANTHER" id="PTHR20854:SF4">
    <property type="entry name" value="INOSITOL-1-MONOPHOSPHATASE-RELATED"/>
    <property type="match status" value="1"/>
</dbReference>
<proteinExistence type="inferred from homology"/>
<dbReference type="SUPFAM" id="SSF56655">
    <property type="entry name" value="Carbohydrate phosphatase"/>
    <property type="match status" value="1"/>
</dbReference>
<dbReference type="GO" id="GO:0046872">
    <property type="term" value="F:metal ion binding"/>
    <property type="evidence" value="ECO:0007669"/>
    <property type="project" value="UniProtKB-KW"/>
</dbReference>
<evidence type="ECO:0000256" key="8">
    <source>
        <dbReference type="RuleBase" id="RU364068"/>
    </source>
</evidence>
<name>A0A934I8M5_9MICO</name>
<dbReference type="RefSeq" id="WP_198732784.1">
    <property type="nucleotide sequence ID" value="NZ_JAEINH010000003.1"/>
</dbReference>
<dbReference type="AlphaFoldDB" id="A0A934I8M5"/>
<dbReference type="GO" id="GO:0007165">
    <property type="term" value="P:signal transduction"/>
    <property type="evidence" value="ECO:0007669"/>
    <property type="project" value="TreeGrafter"/>
</dbReference>
<dbReference type="Gene3D" id="3.30.540.10">
    <property type="entry name" value="Fructose-1,6-Bisphosphatase, subunit A, domain 1"/>
    <property type="match status" value="1"/>
</dbReference>
<reference evidence="9" key="1">
    <citation type="submission" date="2020-12" db="EMBL/GenBank/DDBJ databases">
        <title>Sanguibacter suaedae sp. nov., isolated from Suaeda aralocaspica.</title>
        <authorList>
            <person name="Ma Q."/>
        </authorList>
    </citation>
    <scope>NUCLEOTIDE SEQUENCE</scope>
    <source>
        <strain evidence="9">YZGR15</strain>
    </source>
</reference>
<evidence type="ECO:0000256" key="5">
    <source>
        <dbReference type="ARBA" id="ARBA00022801"/>
    </source>
</evidence>
<feature type="binding site" evidence="7">
    <location>
        <position position="104"/>
    </location>
    <ligand>
        <name>Mg(2+)</name>
        <dbReference type="ChEBI" id="CHEBI:18420"/>
        <label>1</label>
        <note>catalytic</note>
    </ligand>
</feature>
<dbReference type="PRINTS" id="PR00377">
    <property type="entry name" value="IMPHPHTASES"/>
</dbReference>
<comment type="cofactor">
    <cofactor evidence="2 7 8">
        <name>Mg(2+)</name>
        <dbReference type="ChEBI" id="CHEBI:18420"/>
    </cofactor>
</comment>
<protein>
    <recommendedName>
        <fullName evidence="8">Inositol-1-monophosphatase</fullName>
        <ecNumber evidence="8">3.1.3.25</ecNumber>
    </recommendedName>
</protein>
<feature type="binding site" evidence="7">
    <location>
        <position position="234"/>
    </location>
    <ligand>
        <name>Mg(2+)</name>
        <dbReference type="ChEBI" id="CHEBI:18420"/>
        <label>1</label>
        <note>catalytic</note>
    </ligand>
</feature>
<evidence type="ECO:0000313" key="9">
    <source>
        <dbReference type="EMBL" id="MBI9114215.1"/>
    </source>
</evidence>
<dbReference type="PANTHER" id="PTHR20854">
    <property type="entry name" value="INOSITOL MONOPHOSPHATASE"/>
    <property type="match status" value="1"/>
</dbReference>
<dbReference type="CDD" id="cd01639">
    <property type="entry name" value="IMPase"/>
    <property type="match status" value="1"/>
</dbReference>
<dbReference type="Proteomes" id="UP000602087">
    <property type="component" value="Unassembled WGS sequence"/>
</dbReference>
<accession>A0A934I8M5</accession>
<dbReference type="EC" id="3.1.3.25" evidence="8"/>
<evidence type="ECO:0000256" key="4">
    <source>
        <dbReference type="ARBA" id="ARBA00022723"/>
    </source>
</evidence>
<sequence>MTTSQSAPDATDLPDATEIAALRDLAERVARAAGDLVRSTRPDEVEVASTKSSPVDVVTQMDADSEALLRRLILAERPDDAVLGEEEGHVAGASGLTWVLDPIDGTVNYLYGIPAYAISVAVVAGPPEPERWTALAGCVVQVPDGTCWTASRGGGATRDGRALSLRPARPLAQSLVGTGFGYAAERRAAQAGVLAQVLPQVRDIRRIGAAAIDLCMVADGRLDLTYERGLNPWDMAAGGLVVEEAGGVVTGLRGRGASPDMTVAGPAASVRALVEILEGANADSGA</sequence>
<dbReference type="InterPro" id="IPR020583">
    <property type="entry name" value="Inositol_monoP_metal-BS"/>
</dbReference>
<gene>
    <name evidence="9" type="ORF">JAV76_04200</name>
</gene>
<dbReference type="GO" id="GO:0046854">
    <property type="term" value="P:phosphatidylinositol phosphate biosynthetic process"/>
    <property type="evidence" value="ECO:0007669"/>
    <property type="project" value="InterPro"/>
</dbReference>
<evidence type="ECO:0000256" key="3">
    <source>
        <dbReference type="ARBA" id="ARBA00009759"/>
    </source>
</evidence>
<evidence type="ECO:0000256" key="1">
    <source>
        <dbReference type="ARBA" id="ARBA00001033"/>
    </source>
</evidence>
<organism evidence="9 10">
    <name type="scientific">Sanguibacter suaedae</name>
    <dbReference type="NCBI Taxonomy" id="2795737"/>
    <lineage>
        <taxon>Bacteria</taxon>
        <taxon>Bacillati</taxon>
        <taxon>Actinomycetota</taxon>
        <taxon>Actinomycetes</taxon>
        <taxon>Micrococcales</taxon>
        <taxon>Sanguibacteraceae</taxon>
        <taxon>Sanguibacter</taxon>
    </lineage>
</organism>
<dbReference type="GO" id="GO:0006020">
    <property type="term" value="P:inositol metabolic process"/>
    <property type="evidence" value="ECO:0007669"/>
    <property type="project" value="TreeGrafter"/>
</dbReference>
<dbReference type="InterPro" id="IPR020550">
    <property type="entry name" value="Inositol_monophosphatase_CS"/>
</dbReference>
<keyword evidence="6 7" id="KW-0460">Magnesium</keyword>
<comment type="catalytic activity">
    <reaction evidence="1 8">
        <text>a myo-inositol phosphate + H2O = myo-inositol + phosphate</text>
        <dbReference type="Rhea" id="RHEA:24056"/>
        <dbReference type="ChEBI" id="CHEBI:15377"/>
        <dbReference type="ChEBI" id="CHEBI:17268"/>
        <dbReference type="ChEBI" id="CHEBI:43474"/>
        <dbReference type="ChEBI" id="CHEBI:84139"/>
        <dbReference type="EC" id="3.1.3.25"/>
    </reaction>
</comment>